<name>A0AA45WT66_9CLOT</name>
<comment type="catalytic activity">
    <reaction evidence="12 13">
        <text>(S)-2,3,4,5-tetrahydrodipicolinate + NAD(+) + H2O = (2S,4S)-4-hydroxy-2,3,4,5-tetrahydrodipicolinate + NADH + H(+)</text>
        <dbReference type="Rhea" id="RHEA:35323"/>
        <dbReference type="ChEBI" id="CHEBI:15377"/>
        <dbReference type="ChEBI" id="CHEBI:15378"/>
        <dbReference type="ChEBI" id="CHEBI:16845"/>
        <dbReference type="ChEBI" id="CHEBI:57540"/>
        <dbReference type="ChEBI" id="CHEBI:57945"/>
        <dbReference type="ChEBI" id="CHEBI:67139"/>
        <dbReference type="EC" id="1.17.1.8"/>
    </reaction>
</comment>
<evidence type="ECO:0000259" key="14">
    <source>
        <dbReference type="Pfam" id="PF01113"/>
    </source>
</evidence>
<feature type="binding site" evidence="13">
    <location>
        <begin position="98"/>
        <end position="101"/>
    </location>
    <ligand>
        <name>NAD(+)</name>
        <dbReference type="ChEBI" id="CHEBI:57540"/>
    </ligand>
</feature>
<evidence type="ECO:0000256" key="8">
    <source>
        <dbReference type="ARBA" id="ARBA00023154"/>
    </source>
</evidence>
<comment type="similarity">
    <text evidence="1 13">Belongs to the DapB family.</text>
</comment>
<dbReference type="GO" id="GO:0050661">
    <property type="term" value="F:NADP binding"/>
    <property type="evidence" value="ECO:0007669"/>
    <property type="project" value="UniProtKB-UniRule"/>
</dbReference>
<dbReference type="EC" id="1.17.1.8" evidence="10 13"/>
<comment type="catalytic activity">
    <reaction evidence="11 13">
        <text>(S)-2,3,4,5-tetrahydrodipicolinate + NADP(+) + H2O = (2S,4S)-4-hydroxy-2,3,4,5-tetrahydrodipicolinate + NADPH + H(+)</text>
        <dbReference type="Rhea" id="RHEA:35331"/>
        <dbReference type="ChEBI" id="CHEBI:15377"/>
        <dbReference type="ChEBI" id="CHEBI:15378"/>
        <dbReference type="ChEBI" id="CHEBI:16845"/>
        <dbReference type="ChEBI" id="CHEBI:57783"/>
        <dbReference type="ChEBI" id="CHEBI:58349"/>
        <dbReference type="ChEBI" id="CHEBI:67139"/>
        <dbReference type="EC" id="1.17.1.8"/>
    </reaction>
</comment>
<dbReference type="InterPro" id="IPR036291">
    <property type="entry name" value="NAD(P)-bd_dom_sf"/>
</dbReference>
<dbReference type="Proteomes" id="UP001158066">
    <property type="component" value="Unassembled WGS sequence"/>
</dbReference>
<dbReference type="PROSITE" id="PS01298">
    <property type="entry name" value="DAPB"/>
    <property type="match status" value="1"/>
</dbReference>
<keyword evidence="2 13" id="KW-0963">Cytoplasm</keyword>
<dbReference type="InterPro" id="IPR022663">
    <property type="entry name" value="DapB_C"/>
</dbReference>
<keyword evidence="4 13" id="KW-0521">NADP</keyword>
<dbReference type="InterPro" id="IPR023940">
    <property type="entry name" value="DHDPR_bac"/>
</dbReference>
<evidence type="ECO:0000313" key="17">
    <source>
        <dbReference type="Proteomes" id="UP001158066"/>
    </source>
</evidence>
<comment type="subcellular location">
    <subcellularLocation>
        <location evidence="13">Cytoplasm</location>
    </subcellularLocation>
</comment>
<dbReference type="GO" id="GO:0009089">
    <property type="term" value="P:lysine biosynthetic process via diaminopimelate"/>
    <property type="evidence" value="ECO:0007669"/>
    <property type="project" value="UniProtKB-UniRule"/>
</dbReference>
<dbReference type="GO" id="GO:0019877">
    <property type="term" value="P:diaminopimelate biosynthetic process"/>
    <property type="evidence" value="ECO:0007669"/>
    <property type="project" value="UniProtKB-UniRule"/>
</dbReference>
<dbReference type="Pfam" id="PF01113">
    <property type="entry name" value="DapB_N"/>
    <property type="match status" value="1"/>
</dbReference>
<dbReference type="PANTHER" id="PTHR20836:SF0">
    <property type="entry name" value="4-HYDROXY-TETRAHYDRODIPICOLINATE REDUCTASE 1, CHLOROPLASTIC-RELATED"/>
    <property type="match status" value="1"/>
</dbReference>
<dbReference type="HAMAP" id="MF_00102">
    <property type="entry name" value="DapB"/>
    <property type="match status" value="1"/>
</dbReference>
<keyword evidence="7 13" id="KW-0520">NAD</keyword>
<evidence type="ECO:0000256" key="4">
    <source>
        <dbReference type="ARBA" id="ARBA00022857"/>
    </source>
</evidence>
<keyword evidence="3 13" id="KW-0028">Amino-acid biosynthesis</keyword>
<dbReference type="PANTHER" id="PTHR20836">
    <property type="entry name" value="DIHYDRODIPICOLINATE REDUCTASE"/>
    <property type="match status" value="1"/>
</dbReference>
<feature type="binding site" evidence="13">
    <location>
        <begin position="74"/>
        <end position="76"/>
    </location>
    <ligand>
        <name>NAD(+)</name>
        <dbReference type="ChEBI" id="CHEBI:57540"/>
    </ligand>
</feature>
<accession>A0AA45WT66</accession>
<evidence type="ECO:0000256" key="9">
    <source>
        <dbReference type="ARBA" id="ARBA00037922"/>
    </source>
</evidence>
<dbReference type="InterPro" id="IPR022664">
    <property type="entry name" value="DapB_N_CS"/>
</dbReference>
<gene>
    <name evidence="13" type="primary">dapB</name>
    <name evidence="16" type="ORF">SAMN06296020_101380</name>
</gene>
<feature type="domain" description="Dihydrodipicolinate reductase N-terminal" evidence="14">
    <location>
        <begin position="1"/>
        <end position="101"/>
    </location>
</feature>
<feature type="active site" description="Proton donor/acceptor" evidence="13">
    <location>
        <position position="131"/>
    </location>
</feature>
<evidence type="ECO:0000256" key="11">
    <source>
        <dbReference type="ARBA" id="ARBA00049080"/>
    </source>
</evidence>
<feature type="binding site" evidence="13">
    <location>
        <begin position="141"/>
        <end position="142"/>
    </location>
    <ligand>
        <name>(S)-2,3,4,5-tetrahydrodipicolinate</name>
        <dbReference type="ChEBI" id="CHEBI:16845"/>
    </ligand>
</feature>
<keyword evidence="17" id="KW-1185">Reference proteome</keyword>
<keyword evidence="5 13" id="KW-0220">Diaminopimelate biosynthesis</keyword>
<dbReference type="SUPFAM" id="SSF51735">
    <property type="entry name" value="NAD(P)-binding Rossmann-fold domains"/>
    <property type="match status" value="1"/>
</dbReference>
<comment type="subunit">
    <text evidence="13">Homotetramer.</text>
</comment>
<evidence type="ECO:0000256" key="1">
    <source>
        <dbReference type="ARBA" id="ARBA00006642"/>
    </source>
</evidence>
<proteinExistence type="inferred from homology"/>
<comment type="caution">
    <text evidence="16">The sequence shown here is derived from an EMBL/GenBank/DDBJ whole genome shotgun (WGS) entry which is preliminary data.</text>
</comment>
<dbReference type="GO" id="GO:0051287">
    <property type="term" value="F:NAD binding"/>
    <property type="evidence" value="ECO:0007669"/>
    <property type="project" value="UniProtKB-UniRule"/>
</dbReference>
<evidence type="ECO:0000256" key="12">
    <source>
        <dbReference type="ARBA" id="ARBA00049396"/>
    </source>
</evidence>
<dbReference type="CDD" id="cd02274">
    <property type="entry name" value="DHDPR_N"/>
    <property type="match status" value="1"/>
</dbReference>
<dbReference type="GO" id="GO:0016726">
    <property type="term" value="F:oxidoreductase activity, acting on CH or CH2 groups, NAD or NADP as acceptor"/>
    <property type="evidence" value="ECO:0007669"/>
    <property type="project" value="UniProtKB-UniRule"/>
</dbReference>
<evidence type="ECO:0000256" key="2">
    <source>
        <dbReference type="ARBA" id="ARBA00022490"/>
    </source>
</evidence>
<dbReference type="Gene3D" id="3.40.50.720">
    <property type="entry name" value="NAD(P)-binding Rossmann-like Domain"/>
    <property type="match status" value="1"/>
</dbReference>
<evidence type="ECO:0000256" key="6">
    <source>
        <dbReference type="ARBA" id="ARBA00023002"/>
    </source>
</evidence>
<protein>
    <recommendedName>
        <fullName evidence="10 13">4-hydroxy-tetrahydrodipicolinate reductase</fullName>
        <shortName evidence="13">HTPA reductase</shortName>
        <ecNumber evidence="10 13">1.17.1.8</ecNumber>
    </recommendedName>
</protein>
<keyword evidence="6 13" id="KW-0560">Oxidoreductase</keyword>
<feature type="domain" description="Dihydrodipicolinate reductase C-terminal" evidence="15">
    <location>
        <begin position="104"/>
        <end position="237"/>
    </location>
</feature>
<evidence type="ECO:0000259" key="15">
    <source>
        <dbReference type="Pfam" id="PF05173"/>
    </source>
</evidence>
<organism evidence="16 17">
    <name type="scientific">Anoxynatronum buryatiense</name>
    <dbReference type="NCBI Taxonomy" id="489973"/>
    <lineage>
        <taxon>Bacteria</taxon>
        <taxon>Bacillati</taxon>
        <taxon>Bacillota</taxon>
        <taxon>Clostridia</taxon>
        <taxon>Eubacteriales</taxon>
        <taxon>Clostridiaceae</taxon>
        <taxon>Anoxynatronum</taxon>
    </lineage>
</organism>
<dbReference type="PIRSF" id="PIRSF000161">
    <property type="entry name" value="DHPR"/>
    <property type="match status" value="1"/>
</dbReference>
<evidence type="ECO:0000256" key="13">
    <source>
        <dbReference type="HAMAP-Rule" id="MF_00102"/>
    </source>
</evidence>
<comment type="caution">
    <text evidence="13">Was originally thought to be a dihydrodipicolinate reductase (DHDPR), catalyzing the conversion of dihydrodipicolinate to tetrahydrodipicolinate. However, it was shown in E.coli that the substrate of the enzymatic reaction is not dihydrodipicolinate (DHDP) but in fact (2S,4S)-4-hydroxy-2,3,4,5-tetrahydrodipicolinic acid (HTPA), the product released by the DapA-catalyzed reaction.</text>
</comment>
<evidence type="ECO:0000256" key="7">
    <source>
        <dbReference type="ARBA" id="ARBA00023027"/>
    </source>
</evidence>
<dbReference type="GO" id="GO:0008839">
    <property type="term" value="F:4-hydroxy-tetrahydrodipicolinate reductase"/>
    <property type="evidence" value="ECO:0007669"/>
    <property type="project" value="UniProtKB-UniRule"/>
</dbReference>
<dbReference type="AlphaFoldDB" id="A0AA45WT66"/>
<dbReference type="EMBL" id="FXUF01000001">
    <property type="protein sequence ID" value="SMP40433.1"/>
    <property type="molecule type" value="Genomic_DNA"/>
</dbReference>
<comment type="pathway">
    <text evidence="9 13">Amino-acid biosynthesis; L-lysine biosynthesis via DAP pathway; (S)-tetrahydrodipicolinate from L-aspartate: step 4/4.</text>
</comment>
<evidence type="ECO:0000256" key="3">
    <source>
        <dbReference type="ARBA" id="ARBA00022605"/>
    </source>
</evidence>
<dbReference type="SUPFAM" id="SSF55347">
    <property type="entry name" value="Glyceraldehyde-3-phosphate dehydrogenase-like, C-terminal domain"/>
    <property type="match status" value="1"/>
</dbReference>
<evidence type="ECO:0000256" key="5">
    <source>
        <dbReference type="ARBA" id="ARBA00022915"/>
    </source>
</evidence>
<comment type="function">
    <text evidence="13">Catalyzes the conversion of 4-hydroxy-tetrahydrodipicolinate (HTPA) to tetrahydrodipicolinate.</text>
</comment>
<evidence type="ECO:0000313" key="16">
    <source>
        <dbReference type="EMBL" id="SMP40433.1"/>
    </source>
</evidence>
<dbReference type="InterPro" id="IPR000846">
    <property type="entry name" value="DapB_N"/>
</dbReference>
<keyword evidence="8 13" id="KW-0457">Lysine biosynthesis</keyword>
<dbReference type="Gene3D" id="3.30.360.10">
    <property type="entry name" value="Dihydrodipicolinate Reductase, domain 2"/>
    <property type="match status" value="1"/>
</dbReference>
<feature type="active site" description="Proton donor" evidence="13">
    <location>
        <position position="135"/>
    </location>
</feature>
<dbReference type="GO" id="GO:0005829">
    <property type="term" value="C:cytosol"/>
    <property type="evidence" value="ECO:0007669"/>
    <property type="project" value="TreeGrafter"/>
</dbReference>
<dbReference type="RefSeq" id="WP_283407727.1">
    <property type="nucleotide sequence ID" value="NZ_FXUF01000001.1"/>
</dbReference>
<evidence type="ECO:0000256" key="10">
    <source>
        <dbReference type="ARBA" id="ARBA00038983"/>
    </source>
</evidence>
<sequence>MHLLVWGKTGKMGQMMIKMAKEDPFWRQVQGIGSHDDVDSEHLKADVVIDFSNPRALDAVLDFCLKRQCPLVIGTTGYSEEQIAKIQTAATKIPLVYSTNMSLGMNLLFSLVKKTASILKDSVDIEVVEAHHNRKKDAPSGSACTIVEAIEDGLGAKHPHVHGRVGEAPRQKGEIGIHSLRGGNIVGRHEAWFIHELESLTLVHEAHDRSVFAKGALEAAKYVVGADIGYYDMTHVLGL</sequence>
<dbReference type="NCBIfam" id="TIGR00036">
    <property type="entry name" value="dapB"/>
    <property type="match status" value="1"/>
</dbReference>
<comment type="caution">
    <text evidence="13">Lacks conserved residue(s) required for the propagation of feature annotation.</text>
</comment>
<feature type="binding site" evidence="13">
    <location>
        <position position="132"/>
    </location>
    <ligand>
        <name>(S)-2,3,4,5-tetrahydrodipicolinate</name>
        <dbReference type="ChEBI" id="CHEBI:16845"/>
    </ligand>
</feature>
<reference evidence="16" key="1">
    <citation type="submission" date="2017-05" db="EMBL/GenBank/DDBJ databases">
        <authorList>
            <person name="Varghese N."/>
            <person name="Submissions S."/>
        </authorList>
    </citation>
    <scope>NUCLEOTIDE SEQUENCE</scope>
    <source>
        <strain evidence="16">Su22</strain>
    </source>
</reference>
<dbReference type="Pfam" id="PF05173">
    <property type="entry name" value="DapB_C"/>
    <property type="match status" value="1"/>
</dbReference>
<feature type="binding site" evidence="13">
    <location>
        <begin position="7"/>
        <end position="12"/>
    </location>
    <ligand>
        <name>NAD(+)</name>
        <dbReference type="ChEBI" id="CHEBI:57540"/>
    </ligand>
</feature>